<feature type="signal peptide" evidence="1">
    <location>
        <begin position="1"/>
        <end position="19"/>
    </location>
</feature>
<dbReference type="PROSITE" id="PS51704">
    <property type="entry name" value="GP_PDE"/>
    <property type="match status" value="1"/>
</dbReference>
<dbReference type="RefSeq" id="WP_213945028.1">
    <property type="nucleotide sequence ID" value="NZ_JAHCMY010000004.1"/>
</dbReference>
<proteinExistence type="predicted"/>
<evidence type="ECO:0000313" key="3">
    <source>
        <dbReference type="EMBL" id="MBS9524160.1"/>
    </source>
</evidence>
<gene>
    <name evidence="3" type="ORF">KI659_09060</name>
</gene>
<feature type="domain" description="GP-PDE" evidence="2">
    <location>
        <begin position="31"/>
        <end position="269"/>
    </location>
</feature>
<comment type="caution">
    <text evidence="3">The sequence shown here is derived from an EMBL/GenBank/DDBJ whole genome shotgun (WGS) entry which is preliminary data.</text>
</comment>
<dbReference type="GO" id="GO:0006629">
    <property type="term" value="P:lipid metabolic process"/>
    <property type="evidence" value="ECO:0007669"/>
    <property type="project" value="InterPro"/>
</dbReference>
<feature type="chain" id="PRO_5043040923" evidence="1">
    <location>
        <begin position="20"/>
        <end position="269"/>
    </location>
</feature>
<dbReference type="InterPro" id="IPR030395">
    <property type="entry name" value="GP_PDE_dom"/>
</dbReference>
<evidence type="ECO:0000259" key="2">
    <source>
        <dbReference type="PROSITE" id="PS51704"/>
    </source>
</evidence>
<dbReference type="Pfam" id="PF03009">
    <property type="entry name" value="GDPD"/>
    <property type="match status" value="1"/>
</dbReference>
<dbReference type="InterPro" id="IPR017946">
    <property type="entry name" value="PLC-like_Pdiesterase_TIM-brl"/>
</dbReference>
<keyword evidence="1" id="KW-0732">Signal</keyword>
<dbReference type="Gene3D" id="3.20.20.190">
    <property type="entry name" value="Phosphatidylinositol (PI) phosphodiesterase"/>
    <property type="match status" value="1"/>
</dbReference>
<dbReference type="PANTHER" id="PTHR46211:SF1">
    <property type="entry name" value="GLYCEROPHOSPHODIESTER PHOSPHODIESTERASE, CYTOPLASMIC"/>
    <property type="match status" value="1"/>
</dbReference>
<dbReference type="SUPFAM" id="SSF51695">
    <property type="entry name" value="PLC-like phosphodiesterases"/>
    <property type="match status" value="1"/>
</dbReference>
<organism evidence="3 4">
    <name type="scientific">Litoribacter ruber</name>
    <dbReference type="NCBI Taxonomy" id="702568"/>
    <lineage>
        <taxon>Bacteria</taxon>
        <taxon>Pseudomonadati</taxon>
        <taxon>Bacteroidota</taxon>
        <taxon>Cytophagia</taxon>
        <taxon>Cytophagales</taxon>
        <taxon>Cyclobacteriaceae</taxon>
        <taxon>Litoribacter</taxon>
    </lineage>
</organism>
<dbReference type="Proteomes" id="UP001319104">
    <property type="component" value="Unassembled WGS sequence"/>
</dbReference>
<sequence length="269" mass="30632">MLKNLFPVLFLLLSFQAYGQTLRELLSEPTPIICSHRGVIHPDKVENSLSSMEESLQAGIKMHEIDIMETKDGELYILHDKTLDRTTNLQGKISEKTAQELRQGKLLNTEESIPSFKDALNWAKENDALLMLDAKEAPVQAIMDAVKAAEMMEKVMILTFSRERAAEAFDYDQPYYVSVLITSEEDISYYQELATDPSYMIAYINKAADLELYNKVLEADVPIVTDTMGELDLAAYEEGLQVFREFYEQRKPSIIVSDYPLLVQEAILK</sequence>
<reference evidence="3 4" key="1">
    <citation type="submission" date="2021-05" db="EMBL/GenBank/DDBJ databases">
        <authorList>
            <person name="Zhang Z.D."/>
            <person name="Osman G."/>
        </authorList>
    </citation>
    <scope>NUCLEOTIDE SEQUENCE [LARGE SCALE GENOMIC DNA]</scope>
    <source>
        <strain evidence="3 4">KCTC 32217</strain>
    </source>
</reference>
<name>A0AAP2CKC8_9BACT</name>
<evidence type="ECO:0000256" key="1">
    <source>
        <dbReference type="SAM" id="SignalP"/>
    </source>
</evidence>
<evidence type="ECO:0000313" key="4">
    <source>
        <dbReference type="Proteomes" id="UP001319104"/>
    </source>
</evidence>
<dbReference type="GO" id="GO:0008081">
    <property type="term" value="F:phosphoric diester hydrolase activity"/>
    <property type="evidence" value="ECO:0007669"/>
    <property type="project" value="InterPro"/>
</dbReference>
<dbReference type="PANTHER" id="PTHR46211">
    <property type="entry name" value="GLYCEROPHOSPHORYL DIESTER PHOSPHODIESTERASE"/>
    <property type="match status" value="1"/>
</dbReference>
<dbReference type="AlphaFoldDB" id="A0AAP2CKC8"/>
<dbReference type="CDD" id="cd08566">
    <property type="entry name" value="GDPD_AtGDE_like"/>
    <property type="match status" value="1"/>
</dbReference>
<dbReference type="EMBL" id="JAHCMY010000004">
    <property type="protein sequence ID" value="MBS9524160.1"/>
    <property type="molecule type" value="Genomic_DNA"/>
</dbReference>
<keyword evidence="4" id="KW-1185">Reference proteome</keyword>
<accession>A0AAP2CKC8</accession>
<protein>
    <submittedName>
        <fullName evidence="3">Glycerophosphodiester phosphodiesterase family protein</fullName>
    </submittedName>
</protein>